<dbReference type="FunFam" id="2.10.25.10:FF:000046">
    <property type="entry name" value="Latent-transforming growth factor beta-binding protein 1 isoform x2"/>
    <property type="match status" value="1"/>
</dbReference>
<dbReference type="SUPFAM" id="SSF57581">
    <property type="entry name" value="TB module/8-cys domain"/>
    <property type="match status" value="1"/>
</dbReference>
<accession>A0A8C5T3Q2</accession>
<dbReference type="FunFam" id="2.10.25.10:FF:000056">
    <property type="entry name" value="Latent-transforming growth factor beta-binding protein 3 isoform 2"/>
    <property type="match status" value="1"/>
</dbReference>
<dbReference type="Pfam" id="PF07645">
    <property type="entry name" value="EGF_CA"/>
    <property type="match status" value="3"/>
</dbReference>
<feature type="domain" description="TB" evidence="11">
    <location>
        <begin position="91"/>
        <end position="136"/>
    </location>
</feature>
<reference evidence="12" key="1">
    <citation type="submission" date="2025-08" db="UniProtKB">
        <authorList>
            <consortium name="Ensembl"/>
        </authorList>
    </citation>
    <scope>IDENTIFICATION</scope>
</reference>
<dbReference type="InterPro" id="IPR049883">
    <property type="entry name" value="NOTCH1_EGF-like"/>
</dbReference>
<protein>
    <recommendedName>
        <fullName evidence="14">Latent transforming growth factor beta binding protein 2</fullName>
    </recommendedName>
</protein>
<dbReference type="Ensembl" id="ENSMCST00000001184.1">
    <property type="protein sequence ID" value="ENSMCSP00000001156.1"/>
    <property type="gene ID" value="ENSMCSG00000000867.1"/>
</dbReference>
<evidence type="ECO:0000256" key="9">
    <source>
        <dbReference type="PROSITE-ProRule" id="PRU00076"/>
    </source>
</evidence>
<keyword evidence="13" id="KW-1185">Reference proteome</keyword>
<dbReference type="PROSITE" id="PS01186">
    <property type="entry name" value="EGF_2"/>
    <property type="match status" value="1"/>
</dbReference>
<dbReference type="InterPro" id="IPR000152">
    <property type="entry name" value="EGF-type_Asp/Asn_hydroxyl_site"/>
</dbReference>
<keyword evidence="8" id="KW-0325">Glycoprotein</keyword>
<evidence type="ECO:0000256" key="7">
    <source>
        <dbReference type="ARBA" id="ARBA00023157"/>
    </source>
</evidence>
<dbReference type="Pfam" id="PF00008">
    <property type="entry name" value="EGF"/>
    <property type="match status" value="1"/>
</dbReference>
<keyword evidence="6" id="KW-0677">Repeat</keyword>
<evidence type="ECO:0000256" key="8">
    <source>
        <dbReference type="ARBA" id="ARBA00023180"/>
    </source>
</evidence>
<dbReference type="Gene3D" id="2.10.25.10">
    <property type="entry name" value="Laminin"/>
    <property type="match status" value="4"/>
</dbReference>
<keyword evidence="5" id="KW-0732">Signal</keyword>
<evidence type="ECO:0000259" key="10">
    <source>
        <dbReference type="PROSITE" id="PS50026"/>
    </source>
</evidence>
<dbReference type="Gene3D" id="3.90.290.10">
    <property type="entry name" value="TGF-beta binding (TB) domain"/>
    <property type="match status" value="1"/>
</dbReference>
<evidence type="ECO:0008006" key="14">
    <source>
        <dbReference type="Google" id="ProtNLM"/>
    </source>
</evidence>
<dbReference type="CDD" id="cd00054">
    <property type="entry name" value="EGF_CA"/>
    <property type="match status" value="1"/>
</dbReference>
<dbReference type="PROSITE" id="PS00010">
    <property type="entry name" value="ASX_HYDROXYL"/>
    <property type="match status" value="2"/>
</dbReference>
<dbReference type="SUPFAM" id="SSF57184">
    <property type="entry name" value="Growth factor receptor domain"/>
    <property type="match status" value="1"/>
</dbReference>
<dbReference type="InterPro" id="IPR017878">
    <property type="entry name" value="TB_dom"/>
</dbReference>
<evidence type="ECO:0000256" key="4">
    <source>
        <dbReference type="ARBA" id="ARBA00022536"/>
    </source>
</evidence>
<dbReference type="PROSITE" id="PS01187">
    <property type="entry name" value="EGF_CA"/>
    <property type="match status" value="2"/>
</dbReference>
<evidence type="ECO:0000256" key="2">
    <source>
        <dbReference type="ARBA" id="ARBA00022525"/>
    </source>
</evidence>
<dbReference type="Proteomes" id="UP000694560">
    <property type="component" value="Unplaced"/>
</dbReference>
<keyword evidence="3" id="KW-0272">Extracellular matrix</keyword>
<keyword evidence="2" id="KW-0964">Secreted</keyword>
<evidence type="ECO:0000313" key="13">
    <source>
        <dbReference type="Proteomes" id="UP000694560"/>
    </source>
</evidence>
<dbReference type="SMART" id="SM00179">
    <property type="entry name" value="EGF_CA"/>
    <property type="match status" value="4"/>
</dbReference>
<dbReference type="OrthoDB" id="10045365at2759"/>
<dbReference type="GO" id="GO:0005509">
    <property type="term" value="F:calcium ion binding"/>
    <property type="evidence" value="ECO:0007669"/>
    <property type="project" value="InterPro"/>
</dbReference>
<keyword evidence="7" id="KW-1015">Disulfide bond</keyword>
<name>A0A8C5T3Q2_9PASS</name>
<dbReference type="InterPro" id="IPR018097">
    <property type="entry name" value="EGF_Ca-bd_CS"/>
</dbReference>
<dbReference type="SMART" id="SM00181">
    <property type="entry name" value="EGF"/>
    <property type="match status" value="4"/>
</dbReference>
<dbReference type="FunFam" id="2.10.25.10:FF:000115">
    <property type="entry name" value="latent-transforming growth factor beta-binding protein 4 isoform X2"/>
    <property type="match status" value="1"/>
</dbReference>
<dbReference type="InterPro" id="IPR000742">
    <property type="entry name" value="EGF"/>
</dbReference>
<reference evidence="12" key="2">
    <citation type="submission" date="2025-09" db="UniProtKB">
        <authorList>
            <consortium name="Ensembl"/>
        </authorList>
    </citation>
    <scope>IDENTIFICATION</scope>
</reference>
<comment type="caution">
    <text evidence="9">Lacks conserved residue(s) required for the propagation of feature annotation.</text>
</comment>
<comment type="subcellular location">
    <subcellularLocation>
        <location evidence="1">Secreted</location>
        <location evidence="1">Extracellular space</location>
        <location evidence="1">Extracellular matrix</location>
    </subcellularLocation>
</comment>
<dbReference type="AlphaFoldDB" id="A0A8C5T3Q2"/>
<feature type="domain" description="EGF-like" evidence="10">
    <location>
        <begin position="39"/>
        <end position="79"/>
    </location>
</feature>
<dbReference type="PROSITE" id="PS51364">
    <property type="entry name" value="TB"/>
    <property type="match status" value="1"/>
</dbReference>
<proteinExistence type="predicted"/>
<dbReference type="InterPro" id="IPR001881">
    <property type="entry name" value="EGF-like_Ca-bd_dom"/>
</dbReference>
<evidence type="ECO:0000256" key="5">
    <source>
        <dbReference type="ARBA" id="ARBA00022729"/>
    </source>
</evidence>
<evidence type="ECO:0000256" key="1">
    <source>
        <dbReference type="ARBA" id="ARBA00004498"/>
    </source>
</evidence>
<sequence>MIFGSEFCRNGQCLNTVPGYKCFCRTGYFYDSSRLECVDQDECQNEVYCINGECLNTEGSYHCFCSLPLVLDATGNRCVNFSSREYEIHLDVCWQTVADYICQDLLHGQQTTYTECCCRLGEAWGQNCALCPHRSSGKWSGMDKHLPAEVGMSWAAHPALPPPCRPPGLYEGFEGLQAEECGILNGCENGRCVRVPEGYTCDCFDGFQLDMTRMACVDINECEEVGSPEPLCRGGTCENTEGSYRCKCLPGYVALARSHHCVPQTAQNPAAA</sequence>
<dbReference type="Pfam" id="PF00683">
    <property type="entry name" value="TB"/>
    <property type="match status" value="1"/>
</dbReference>
<organism evidence="12 13">
    <name type="scientific">Malurus cyaneus samueli</name>
    <dbReference type="NCBI Taxonomy" id="2593467"/>
    <lineage>
        <taxon>Eukaryota</taxon>
        <taxon>Metazoa</taxon>
        <taxon>Chordata</taxon>
        <taxon>Craniata</taxon>
        <taxon>Vertebrata</taxon>
        <taxon>Euteleostomi</taxon>
        <taxon>Archelosauria</taxon>
        <taxon>Archosauria</taxon>
        <taxon>Dinosauria</taxon>
        <taxon>Saurischia</taxon>
        <taxon>Theropoda</taxon>
        <taxon>Coelurosauria</taxon>
        <taxon>Aves</taxon>
        <taxon>Neognathae</taxon>
        <taxon>Neoaves</taxon>
        <taxon>Telluraves</taxon>
        <taxon>Australaves</taxon>
        <taxon>Passeriformes</taxon>
        <taxon>Meliphagoidea</taxon>
        <taxon>Maluridae</taxon>
        <taxon>Malurus</taxon>
    </lineage>
</organism>
<dbReference type="InterPro" id="IPR009030">
    <property type="entry name" value="Growth_fac_rcpt_cys_sf"/>
</dbReference>
<evidence type="ECO:0000313" key="12">
    <source>
        <dbReference type="Ensembl" id="ENSMCSP00000001156.1"/>
    </source>
</evidence>
<dbReference type="PROSITE" id="PS50026">
    <property type="entry name" value="EGF_3"/>
    <property type="match status" value="2"/>
</dbReference>
<dbReference type="InterPro" id="IPR036773">
    <property type="entry name" value="TB_dom_sf"/>
</dbReference>
<evidence type="ECO:0000256" key="3">
    <source>
        <dbReference type="ARBA" id="ARBA00022530"/>
    </source>
</evidence>
<evidence type="ECO:0000259" key="11">
    <source>
        <dbReference type="PROSITE" id="PS51364"/>
    </source>
</evidence>
<evidence type="ECO:0000256" key="6">
    <source>
        <dbReference type="ARBA" id="ARBA00022737"/>
    </source>
</evidence>
<dbReference type="PANTHER" id="PTHR47333">
    <property type="entry name" value="VON WILLEBRAND FACTOR C AND EGF DOMAIN-CONTAINING PROTEIN"/>
    <property type="match status" value="1"/>
</dbReference>
<feature type="domain" description="EGF-like" evidence="10">
    <location>
        <begin position="218"/>
        <end position="262"/>
    </location>
</feature>
<dbReference type="PANTHER" id="PTHR47333:SF4">
    <property type="entry name" value="EGF-LIKE DOMAIN-CONTAINING PROTEIN"/>
    <property type="match status" value="1"/>
</dbReference>
<keyword evidence="4 9" id="KW-0245">EGF-like domain</keyword>
<dbReference type="InterPro" id="IPR052080">
    <property type="entry name" value="vWF_C/EGF_Fibrillin"/>
</dbReference>